<comment type="caution">
    <text evidence="1">The sequence shown here is derived from an EMBL/GenBank/DDBJ whole genome shotgun (WGS) entry which is preliminary data.</text>
</comment>
<dbReference type="AlphaFoldDB" id="A0A9Q3HWM5"/>
<organism evidence="1 2">
    <name type="scientific">Austropuccinia psidii MF-1</name>
    <dbReference type="NCBI Taxonomy" id="1389203"/>
    <lineage>
        <taxon>Eukaryota</taxon>
        <taxon>Fungi</taxon>
        <taxon>Dikarya</taxon>
        <taxon>Basidiomycota</taxon>
        <taxon>Pucciniomycotina</taxon>
        <taxon>Pucciniomycetes</taxon>
        <taxon>Pucciniales</taxon>
        <taxon>Sphaerophragmiaceae</taxon>
        <taxon>Austropuccinia</taxon>
    </lineage>
</organism>
<evidence type="ECO:0000313" key="1">
    <source>
        <dbReference type="EMBL" id="MBW0517674.1"/>
    </source>
</evidence>
<sequence length="137" mass="15616">YENVVRQENIETESTATSIITAITSNSDHNRTVIITQNNKVETISSELINLPIRNSLQKANNLAKNIEQAITPQETLKKAIYMIMAEANHLYEDTELAQPEEASVDIQKASWKAYNNALQHKEYKILEDHWKNSMSS</sequence>
<reference evidence="1" key="1">
    <citation type="submission" date="2021-03" db="EMBL/GenBank/DDBJ databases">
        <title>Draft genome sequence of rust myrtle Austropuccinia psidii MF-1, a brazilian biotype.</title>
        <authorList>
            <person name="Quecine M.C."/>
            <person name="Pachon D.M.R."/>
            <person name="Bonatelli M.L."/>
            <person name="Correr F.H."/>
            <person name="Franceschini L.M."/>
            <person name="Leite T.F."/>
            <person name="Margarido G.R.A."/>
            <person name="Almeida C.A."/>
            <person name="Ferrarezi J.A."/>
            <person name="Labate C.A."/>
        </authorList>
    </citation>
    <scope>NUCLEOTIDE SEQUENCE</scope>
    <source>
        <strain evidence="1">MF-1</strain>
    </source>
</reference>
<accession>A0A9Q3HWM5</accession>
<proteinExistence type="predicted"/>
<dbReference type="Proteomes" id="UP000765509">
    <property type="component" value="Unassembled WGS sequence"/>
</dbReference>
<keyword evidence="2" id="KW-1185">Reference proteome</keyword>
<feature type="non-terminal residue" evidence="1">
    <location>
        <position position="1"/>
    </location>
</feature>
<dbReference type="EMBL" id="AVOT02026104">
    <property type="protein sequence ID" value="MBW0517674.1"/>
    <property type="molecule type" value="Genomic_DNA"/>
</dbReference>
<evidence type="ECO:0000313" key="2">
    <source>
        <dbReference type="Proteomes" id="UP000765509"/>
    </source>
</evidence>
<name>A0A9Q3HWM5_9BASI</name>
<protein>
    <submittedName>
        <fullName evidence="1">Uncharacterized protein</fullName>
    </submittedName>
</protein>
<gene>
    <name evidence="1" type="ORF">O181_057389</name>
</gene>